<protein>
    <submittedName>
        <fullName evidence="2">HicB family protein</fullName>
    </submittedName>
</protein>
<evidence type="ECO:0000313" key="3">
    <source>
        <dbReference type="Proteomes" id="UP000236584"/>
    </source>
</evidence>
<dbReference type="EMBL" id="CP026314">
    <property type="protein sequence ID" value="AUV84688.1"/>
    <property type="molecule type" value="Genomic_DNA"/>
</dbReference>
<name>A0A2I8VRY7_9EURY</name>
<dbReference type="Pfam" id="PF24113">
    <property type="entry name" value="DUF7387"/>
    <property type="match status" value="1"/>
</dbReference>
<evidence type="ECO:0000313" key="2">
    <source>
        <dbReference type="EMBL" id="AUV84688.1"/>
    </source>
</evidence>
<feature type="region of interest" description="Disordered" evidence="1">
    <location>
        <begin position="59"/>
        <end position="91"/>
    </location>
</feature>
<geneLocation type="plasmid" evidence="2 3">
    <name>unnamed5</name>
</geneLocation>
<accession>A0A2I8VRY7</accession>
<organism evidence="2 3">
    <name type="scientific">Salinigranum rubrum</name>
    <dbReference type="NCBI Taxonomy" id="755307"/>
    <lineage>
        <taxon>Archaea</taxon>
        <taxon>Methanobacteriati</taxon>
        <taxon>Methanobacteriota</taxon>
        <taxon>Stenosarchaea group</taxon>
        <taxon>Halobacteria</taxon>
        <taxon>Halobacteriales</taxon>
        <taxon>Haloferacaceae</taxon>
        <taxon>Salinigranum</taxon>
    </lineage>
</organism>
<gene>
    <name evidence="2" type="ORF">C2R22_24480</name>
</gene>
<reference evidence="2 3" key="1">
    <citation type="submission" date="2018-01" db="EMBL/GenBank/DDBJ databases">
        <title>Complete genome sequence of Salinigranum rubrum GX10T, an extremely halophilic archaeon isolated from a marine solar saltern.</title>
        <authorList>
            <person name="Han S."/>
        </authorList>
    </citation>
    <scope>NUCLEOTIDE SEQUENCE [LARGE SCALE GENOMIC DNA]</scope>
    <source>
        <strain evidence="2 3">GX10</strain>
        <plasmid evidence="3">Plasmid unnamed5</plasmid>
    </source>
</reference>
<dbReference type="GeneID" id="35595322"/>
<dbReference type="AlphaFoldDB" id="A0A2I8VRY7"/>
<sequence length="91" mass="9482">MAQSSDATDADAPTREIRLVENPDGQWTARDLDVGVSAQGESRTAALDALDAVVAAVRGEGGHEPTDDELRALGIEPEAARSSGELPDVLK</sequence>
<evidence type="ECO:0000256" key="1">
    <source>
        <dbReference type="SAM" id="MobiDB-lite"/>
    </source>
</evidence>
<keyword evidence="3" id="KW-1185">Reference proteome</keyword>
<feature type="compositionally biased region" description="Basic and acidic residues" evidence="1">
    <location>
        <begin position="60"/>
        <end position="71"/>
    </location>
</feature>
<dbReference type="Proteomes" id="UP000236584">
    <property type="component" value="Plasmid unnamed5"/>
</dbReference>
<proteinExistence type="predicted"/>
<dbReference type="KEGG" id="srub:C2R22_24480"/>
<dbReference type="RefSeq" id="WP_103428366.1">
    <property type="nucleotide sequence ID" value="NZ_CP026314.1"/>
</dbReference>
<keyword evidence="2" id="KW-0614">Plasmid</keyword>
<dbReference type="OrthoDB" id="201961at2157"/>
<dbReference type="InterPro" id="IPR055811">
    <property type="entry name" value="DUF7387"/>
</dbReference>